<evidence type="ECO:0000313" key="2">
    <source>
        <dbReference type="Proteomes" id="UP000003111"/>
    </source>
</evidence>
<dbReference type="STRING" id="585531.HMPREF0063_11918"/>
<protein>
    <submittedName>
        <fullName evidence="1">Uncharacterized protein</fullName>
    </submittedName>
</protein>
<accession>E2SDY2</accession>
<dbReference type="OrthoDB" id="3830856at2"/>
<proteinExistence type="predicted"/>
<organism evidence="1 2">
    <name type="scientific">Aeromicrobium marinum DSM 15272</name>
    <dbReference type="NCBI Taxonomy" id="585531"/>
    <lineage>
        <taxon>Bacteria</taxon>
        <taxon>Bacillati</taxon>
        <taxon>Actinomycetota</taxon>
        <taxon>Actinomycetes</taxon>
        <taxon>Propionibacteriales</taxon>
        <taxon>Nocardioidaceae</taxon>
        <taxon>Aeromicrobium</taxon>
    </lineage>
</organism>
<dbReference type="EMBL" id="ACLF03000006">
    <property type="protein sequence ID" value="EFQ82709.1"/>
    <property type="molecule type" value="Genomic_DNA"/>
</dbReference>
<dbReference type="eggNOG" id="COG4397">
    <property type="taxonomic scope" value="Bacteria"/>
</dbReference>
<keyword evidence="2" id="KW-1185">Reference proteome</keyword>
<dbReference type="RefSeq" id="WP_007077010.1">
    <property type="nucleotide sequence ID" value="NZ_CM001024.1"/>
</dbReference>
<dbReference type="Proteomes" id="UP000003111">
    <property type="component" value="Unassembled WGS sequence"/>
</dbReference>
<evidence type="ECO:0000313" key="1">
    <source>
        <dbReference type="EMBL" id="EFQ82709.1"/>
    </source>
</evidence>
<dbReference type="HOGENOM" id="CLU_737005_0_0_11"/>
<reference evidence="1" key="1">
    <citation type="submission" date="2010-08" db="EMBL/GenBank/DDBJ databases">
        <authorList>
            <person name="Muzny D."/>
            <person name="Qin X."/>
            <person name="Buhay C."/>
            <person name="Dugan-Rocha S."/>
            <person name="Ding Y."/>
            <person name="Chen G."/>
            <person name="Hawes A."/>
            <person name="Holder M."/>
            <person name="Jhangiani S."/>
            <person name="Johnson A."/>
            <person name="Khan Z."/>
            <person name="Li Z."/>
            <person name="Liu W."/>
            <person name="Liu X."/>
            <person name="Perez L."/>
            <person name="Shen H."/>
            <person name="Wang Q."/>
            <person name="Watt J."/>
            <person name="Xi L."/>
            <person name="Xin Y."/>
            <person name="Zhou J."/>
            <person name="Deng J."/>
            <person name="Jiang H."/>
            <person name="Liu Y."/>
            <person name="Qu J."/>
            <person name="Song X.-Z."/>
            <person name="Zhang L."/>
            <person name="Villasana D."/>
            <person name="Johnson A."/>
            <person name="Liu J."/>
            <person name="Liyanage D."/>
            <person name="Lorensuhewa L."/>
            <person name="Robinson T."/>
            <person name="Song A."/>
            <person name="Song B.-B."/>
            <person name="Dinh H."/>
            <person name="Thornton R."/>
            <person name="Coyle M."/>
            <person name="Francisco L."/>
            <person name="Jackson L."/>
            <person name="Javaid M."/>
            <person name="Korchina V."/>
            <person name="Kovar C."/>
            <person name="Mata R."/>
            <person name="Mathew T."/>
            <person name="Ngo R."/>
            <person name="Nguyen L."/>
            <person name="Nguyen N."/>
            <person name="Okwuonu G."/>
            <person name="Ongeri F."/>
            <person name="Pham C."/>
            <person name="Simmons D."/>
            <person name="Wilczek-Boney K."/>
            <person name="Hale W."/>
            <person name="Jakkamsetti A."/>
            <person name="Pham P."/>
            <person name="Ruth R."/>
            <person name="San Lucas F."/>
            <person name="Warren J."/>
            <person name="Zhang J."/>
            <person name="Zhao Z."/>
            <person name="Zhou C."/>
            <person name="Zhu D."/>
            <person name="Lee S."/>
            <person name="Bess C."/>
            <person name="Blankenburg K."/>
            <person name="Forbes L."/>
            <person name="Fu Q."/>
            <person name="Gubbala S."/>
            <person name="Hirani K."/>
            <person name="Jayaseelan J.C."/>
            <person name="Lara F."/>
            <person name="Munidasa M."/>
            <person name="Palculict T."/>
            <person name="Patil S."/>
            <person name="Pu L.-L."/>
            <person name="Saada N."/>
            <person name="Tang L."/>
            <person name="Weissenberger G."/>
            <person name="Zhu Y."/>
            <person name="Hemphill L."/>
            <person name="Shang Y."/>
            <person name="Youmans B."/>
            <person name="Ayvaz T."/>
            <person name="Ross M."/>
            <person name="Santibanez J."/>
            <person name="Aqrawi P."/>
            <person name="Gross S."/>
            <person name="Joshi V."/>
            <person name="Fowler G."/>
            <person name="Nazareth L."/>
            <person name="Reid J."/>
            <person name="Worley K."/>
            <person name="Petrosino J."/>
            <person name="Highlander S."/>
            <person name="Gibbs R."/>
        </authorList>
    </citation>
    <scope>NUCLEOTIDE SEQUENCE [LARGE SCALE GENOMIC DNA]</scope>
    <source>
        <strain evidence="1">DSM 15272</strain>
    </source>
</reference>
<dbReference type="AlphaFoldDB" id="E2SDY2"/>
<comment type="caution">
    <text evidence="1">The sequence shown here is derived from an EMBL/GenBank/DDBJ whole genome shotgun (WGS) entry which is preliminary data.</text>
</comment>
<gene>
    <name evidence="1" type="ORF">HMPREF0063_11918</name>
</gene>
<name>E2SDY2_9ACTN</name>
<sequence length="375" mass="41228">MTTTLLRPDTFELGADMTMLGEGPVARRARSRANPGMRAAMVDAHRVYEAAKSGNRLALMQLNEAITTSDLFKSALGEVLDRELIAQYDDVPTQWTKYSARTTVKDFKPKRLVELTRNRHALPKVPEKTNYPVASTSVDERTVKVEKFGEQFGYTFEARINDDIGELEVVPNGWATQARYTEDDVTLTQLANPVTGAPNTTFFSVGNGNIGTGILNEANLQAAITLVTTKRDSDGRILRPGPLQLVVGPALQFTAERVLNAEEIRVTVGGTTTVERNPFRGKVTLDVLENLPGVAWFVIPLATAPRPAFYTAFLRGFETPDMRYKNDQGKRPGGGDISVDEGSFDNDTIWYRGRHIVGAAHGDPMFTFASDGEAE</sequence>
<dbReference type="Pfam" id="PF25209">
    <property type="entry name" value="Phage_capsid_4"/>
    <property type="match status" value="1"/>
</dbReference>